<gene>
    <name evidence="7" type="ORF">PEBR_01276</name>
</gene>
<proteinExistence type="inferred from homology"/>
<dbReference type="EMBL" id="LJBN01000013">
    <property type="protein sequence ID" value="OOQ91177.1"/>
    <property type="molecule type" value="Genomic_DNA"/>
</dbReference>
<feature type="domain" description="FAD-binding" evidence="6">
    <location>
        <begin position="8"/>
        <end position="328"/>
    </location>
</feature>
<dbReference type="AlphaFoldDB" id="A0A1S9S059"/>
<dbReference type="InterPro" id="IPR050816">
    <property type="entry name" value="Flavin-dep_Halogenase_NPB"/>
</dbReference>
<dbReference type="PANTHER" id="PTHR43747">
    <property type="entry name" value="FAD-BINDING PROTEIN"/>
    <property type="match status" value="1"/>
</dbReference>
<dbReference type="Proteomes" id="UP000190744">
    <property type="component" value="Unassembled WGS sequence"/>
</dbReference>
<evidence type="ECO:0000256" key="1">
    <source>
        <dbReference type="ARBA" id="ARBA00005706"/>
    </source>
</evidence>
<comment type="caution">
    <text evidence="7">The sequence shown here is derived from an EMBL/GenBank/DDBJ whole genome shotgun (WGS) entry which is preliminary data.</text>
</comment>
<evidence type="ECO:0000313" key="8">
    <source>
        <dbReference type="Proteomes" id="UP000190744"/>
    </source>
</evidence>
<evidence type="ECO:0000259" key="6">
    <source>
        <dbReference type="Pfam" id="PF01494"/>
    </source>
</evidence>
<dbReference type="GO" id="GO:0071949">
    <property type="term" value="F:FAD binding"/>
    <property type="evidence" value="ECO:0007669"/>
    <property type="project" value="InterPro"/>
</dbReference>
<accession>A0A1S9S059</accession>
<dbReference type="InterPro" id="IPR002938">
    <property type="entry name" value="FAD-bd"/>
</dbReference>
<keyword evidence="3" id="KW-0274">FAD</keyword>
<sequence>MSNIPEQCDVLIIGGGPGGAYSACCLAREGIDTVLLEADVFPRYHIGESMLPSMRHFLRFIDLDSTFDNYGFKIKKGGMFKMNSKPRVFTDFVAAGGPQGYTWNIVRSEADELMFKHAAQSGAKTFDGKLAEFPEPNPGRPTSARWSHKDGTSGVISFNYLVDASGRAGLNIASWGYWKKMEPYDLGGIHEDQPYFEALADASGWAWTIPLHGDVISVGVVRNQAIATEEKKKMSSPSSKDFYLQNLNLVPGIKGLMKKAELVSEVKSASDWSYSASSYASPFVRVVGDAGCFIDPFFSSGVHLAMASGLSAAATICASKKGDSSENTAADWHSKKDQDDPVLTDWDEETFDRAFSLFRPIIQGTVDVKARLTESEISDTINFCCRAFIPVPLEEKEAVLRKMEDLGLNNEDLDPKVKATLESSMSPQELHIMNTVRAREMLRSEDTINIDAFSFDAIGGLTVNLQHGRLGLVKPSGQKAEKIDVLGLFHGEHRDGESMDVSDNQDNSDAKVAVSMQA</sequence>
<dbReference type="InterPro" id="IPR036188">
    <property type="entry name" value="FAD/NAD-bd_sf"/>
</dbReference>
<dbReference type="Gene3D" id="3.50.50.60">
    <property type="entry name" value="FAD/NAD(P)-binding domain"/>
    <property type="match status" value="1"/>
</dbReference>
<dbReference type="Pfam" id="PF01494">
    <property type="entry name" value="FAD_binding_3"/>
    <property type="match status" value="1"/>
</dbReference>
<evidence type="ECO:0000256" key="5">
    <source>
        <dbReference type="SAM" id="MobiDB-lite"/>
    </source>
</evidence>
<keyword evidence="4" id="KW-0560">Oxidoreductase</keyword>
<organism evidence="7 8">
    <name type="scientific">Penicillium brasilianum</name>
    <dbReference type="NCBI Taxonomy" id="104259"/>
    <lineage>
        <taxon>Eukaryota</taxon>
        <taxon>Fungi</taxon>
        <taxon>Dikarya</taxon>
        <taxon>Ascomycota</taxon>
        <taxon>Pezizomycotina</taxon>
        <taxon>Eurotiomycetes</taxon>
        <taxon>Eurotiomycetidae</taxon>
        <taxon>Eurotiales</taxon>
        <taxon>Aspergillaceae</taxon>
        <taxon>Penicillium</taxon>
    </lineage>
</organism>
<keyword evidence="2" id="KW-0285">Flavoprotein</keyword>
<protein>
    <submittedName>
        <fullName evidence="7">RadH flavin-dependent halogenase</fullName>
    </submittedName>
</protein>
<reference evidence="8" key="1">
    <citation type="submission" date="2015-09" db="EMBL/GenBank/DDBJ databases">
        <authorList>
            <person name="Fill T.P."/>
            <person name="Baretta J.F."/>
            <person name="de Almeida L.G."/>
            <person name="Rocha M."/>
            <person name="de Souza D.H."/>
            <person name="Malavazi I."/>
            <person name="Cerdeira L.T."/>
            <person name="Hong H."/>
            <person name="Samborskyy M."/>
            <person name="de Vasconcelos A.T."/>
            <person name="Leadlay P."/>
            <person name="Rodrigues-Filho E."/>
        </authorList>
    </citation>
    <scope>NUCLEOTIDE SEQUENCE [LARGE SCALE GENOMIC DNA]</scope>
    <source>
        <strain evidence="8">LaBioMMi 136</strain>
    </source>
</reference>
<evidence type="ECO:0000256" key="2">
    <source>
        <dbReference type="ARBA" id="ARBA00022630"/>
    </source>
</evidence>
<comment type="similarity">
    <text evidence="1">Belongs to the flavin-dependent halogenase family.</text>
</comment>
<evidence type="ECO:0000256" key="3">
    <source>
        <dbReference type="ARBA" id="ARBA00022827"/>
    </source>
</evidence>
<name>A0A1S9S059_PENBI</name>
<feature type="region of interest" description="Disordered" evidence="5">
    <location>
        <begin position="494"/>
        <end position="518"/>
    </location>
</feature>
<evidence type="ECO:0000313" key="7">
    <source>
        <dbReference type="EMBL" id="OOQ91177.1"/>
    </source>
</evidence>
<dbReference type="GO" id="GO:0016491">
    <property type="term" value="F:oxidoreductase activity"/>
    <property type="evidence" value="ECO:0007669"/>
    <property type="project" value="UniProtKB-KW"/>
</dbReference>
<dbReference type="SUPFAM" id="SSF51905">
    <property type="entry name" value="FAD/NAD(P)-binding domain"/>
    <property type="match status" value="1"/>
</dbReference>
<dbReference type="PANTHER" id="PTHR43747:SF5">
    <property type="entry name" value="FAD-BINDING DOMAIN-CONTAINING PROTEIN"/>
    <property type="match status" value="1"/>
</dbReference>
<feature type="region of interest" description="Disordered" evidence="5">
    <location>
        <begin position="129"/>
        <end position="148"/>
    </location>
</feature>
<evidence type="ECO:0000256" key="4">
    <source>
        <dbReference type="ARBA" id="ARBA00023002"/>
    </source>
</evidence>